<keyword evidence="2" id="KW-1133">Transmembrane helix</keyword>
<evidence type="ECO:0000313" key="4">
    <source>
        <dbReference type="EMBL" id="QIX21290.1"/>
    </source>
</evidence>
<evidence type="ECO:0000313" key="5">
    <source>
        <dbReference type="Proteomes" id="UP000016944"/>
    </source>
</evidence>
<feature type="transmembrane region" description="Helical" evidence="2">
    <location>
        <begin position="12"/>
        <end position="30"/>
    </location>
</feature>
<name>A0A1L9CRM3_9HYPH</name>
<evidence type="ECO:0000313" key="6">
    <source>
        <dbReference type="Proteomes" id="UP000500870"/>
    </source>
</evidence>
<dbReference type="GeneID" id="61455554"/>
<feature type="region of interest" description="Disordered" evidence="1">
    <location>
        <begin position="63"/>
        <end position="87"/>
    </location>
</feature>
<organism evidence="3 5">
    <name type="scientific">Agrobacterium pusense</name>
    <dbReference type="NCBI Taxonomy" id="648995"/>
    <lineage>
        <taxon>Bacteria</taxon>
        <taxon>Pseudomonadati</taxon>
        <taxon>Pseudomonadota</taxon>
        <taxon>Alphaproteobacteria</taxon>
        <taxon>Hyphomicrobiales</taxon>
        <taxon>Rhizobiaceae</taxon>
        <taxon>Rhizobium/Agrobacterium group</taxon>
        <taxon>Agrobacterium</taxon>
    </lineage>
</organism>
<dbReference type="PATRIC" id="fig|424182.3.peg.2395"/>
<evidence type="ECO:0008006" key="7">
    <source>
        <dbReference type="Google" id="ProtNLM"/>
    </source>
</evidence>
<reference evidence="4 6" key="3">
    <citation type="submission" date="2020-04" db="EMBL/GenBank/DDBJ databases">
        <title>FDA dAtabase for Regulatory Grade micrObial Sequences (FDA-ARGOS): Supporting development and validation of Infectious Disease Dx tests.</title>
        <authorList>
            <person name="Sciortino C."/>
            <person name="Tallon L."/>
            <person name="Sadzewicz L."/>
            <person name="Vavikolanu K."/>
            <person name="Mehta A."/>
            <person name="Aluvathingal J."/>
            <person name="Nadendla S."/>
            <person name="Nandy P."/>
            <person name="Geyer C."/>
            <person name="Yan Y."/>
            <person name="Sichtig H."/>
        </authorList>
    </citation>
    <scope>NUCLEOTIDE SEQUENCE [LARGE SCALE GENOMIC DNA]</scope>
    <source>
        <strain evidence="4 6">FDAARGOS_633</strain>
    </source>
</reference>
<dbReference type="Proteomes" id="UP000500870">
    <property type="component" value="Chromosome 1"/>
</dbReference>
<dbReference type="KEGG" id="rir:BN877_I2438"/>
<dbReference type="Proteomes" id="UP000016944">
    <property type="component" value="Chromosome I"/>
</dbReference>
<proteinExistence type="predicted"/>
<dbReference type="HOGENOM" id="CLU_185305_0_0_5"/>
<keyword evidence="2" id="KW-0472">Membrane</keyword>
<dbReference type="EMBL" id="HG518322">
    <property type="protein sequence ID" value="CDI09327.1"/>
    <property type="molecule type" value="Genomic_DNA"/>
</dbReference>
<feature type="transmembrane region" description="Helical" evidence="2">
    <location>
        <begin position="36"/>
        <end position="56"/>
    </location>
</feature>
<dbReference type="AlphaFoldDB" id="A0A1L9CRM3"/>
<dbReference type="EMBL" id="CP050898">
    <property type="protein sequence ID" value="QIX21290.1"/>
    <property type="molecule type" value="Genomic_DNA"/>
</dbReference>
<reference evidence="3 5" key="1">
    <citation type="journal article" date="2013" name="Genome Announc.">
        <title>Complete Genome Sequence of the Sesbania Symbiont and Rice Growth-Promoting Endophyte Rhizobium sp. Strain IRBG74.</title>
        <authorList>
            <person name="Crook M.B."/>
            <person name="Mitra S."/>
            <person name="Ane J.M."/>
            <person name="Sadowsky M.J."/>
            <person name="Gyaneshwar P."/>
        </authorList>
    </citation>
    <scope>NUCLEOTIDE SEQUENCE [LARGE SCALE GENOMIC DNA]</scope>
    <source>
        <strain evidence="3 5">IRBG74</strain>
    </source>
</reference>
<reference evidence="3" key="2">
    <citation type="submission" date="2013-08" db="EMBL/GenBank/DDBJ databases">
        <authorList>
            <person name="Sundararajan A."/>
        </authorList>
    </citation>
    <scope>NUCLEOTIDE SEQUENCE</scope>
    <source>
        <strain evidence="3">IRBG74</strain>
    </source>
</reference>
<accession>U4PZR2</accession>
<evidence type="ECO:0000256" key="2">
    <source>
        <dbReference type="SAM" id="Phobius"/>
    </source>
</evidence>
<dbReference type="RefSeq" id="WP_006699583.1">
    <property type="nucleotide sequence ID" value="NC_022535.1"/>
</dbReference>
<keyword evidence="2" id="KW-0812">Transmembrane</keyword>
<evidence type="ECO:0000313" key="3">
    <source>
        <dbReference type="EMBL" id="CDI09327.1"/>
    </source>
</evidence>
<accession>A0A1L9CRM3</accession>
<protein>
    <recommendedName>
        <fullName evidence="7">DUF3329 domain-containing protein</fullName>
    </recommendedName>
</protein>
<gene>
    <name evidence="3" type="ORF">BN877_I2438</name>
    <name evidence="4" type="ORF">FOB41_09145</name>
</gene>
<evidence type="ECO:0000256" key="1">
    <source>
        <dbReference type="SAM" id="MobiDB-lite"/>
    </source>
</evidence>
<sequence length="87" mass="9397">MLNIDTSHPLYRPLWVRLLIVGFCVAWAVIEFVNREFFWGTVVGGIGVYAAYELLVKFKPASDGDKGGDGAVAPAAENPPTDKDDAG</sequence>